<dbReference type="Gene3D" id="3.30.250.20">
    <property type="entry name" value="L1 transposable element, C-terminal domain"/>
    <property type="match status" value="1"/>
</dbReference>
<accession>A0AAV2J974</accession>
<evidence type="ECO:0000313" key="3">
    <source>
        <dbReference type="Proteomes" id="UP001497482"/>
    </source>
</evidence>
<dbReference type="Gene3D" id="3.30.70.1820">
    <property type="entry name" value="L1 transposable element, RRM domain"/>
    <property type="match status" value="1"/>
</dbReference>
<dbReference type="InterPro" id="IPR004244">
    <property type="entry name" value="Transposase_22"/>
</dbReference>
<dbReference type="PANTHER" id="PTHR11505">
    <property type="entry name" value="L1 TRANSPOSABLE ELEMENT-RELATED"/>
    <property type="match status" value="1"/>
</dbReference>
<sequence length="293" mass="32257">MSKQSKRGIKGQDASEGNSFLSTTPITGSANANATSEATPSVSMTEALLKSISAAVAEEGKRILLSVNESFGKLEAKVDNMMKRIDDVAVTTAALATRQAEAETRISHLEDGIAPIKKHLDSLLIANKELRDKVIELECRQRRKNIRILNLKESTEGNDPTVFFEAFIPKLLQLPVTTIPIDRAHRGFGIPEDGRPRAVVLKLQRSRDVAMVMSAVKRQGNPQHEGRTLRLVPDTPPEVRAARRAFNTVCAELIKRDIRFRMAYPAILSFKANGGQKSFKDPNKAEAFLSSLT</sequence>
<dbReference type="AlphaFoldDB" id="A0AAV2J974"/>
<proteinExistence type="predicted"/>
<dbReference type="EMBL" id="OZ035833">
    <property type="protein sequence ID" value="CAL1572382.1"/>
    <property type="molecule type" value="Genomic_DNA"/>
</dbReference>
<gene>
    <name evidence="2" type="ORF">KC01_LOCUS4419</name>
</gene>
<evidence type="ECO:0000256" key="1">
    <source>
        <dbReference type="SAM" id="MobiDB-lite"/>
    </source>
</evidence>
<name>A0AAV2J974_KNICA</name>
<reference evidence="2 3" key="1">
    <citation type="submission" date="2024-04" db="EMBL/GenBank/DDBJ databases">
        <authorList>
            <person name="Waldvogel A.-M."/>
            <person name="Schoenle A."/>
        </authorList>
    </citation>
    <scope>NUCLEOTIDE SEQUENCE [LARGE SCALE GENOMIC DNA]</scope>
</reference>
<protein>
    <submittedName>
        <fullName evidence="2">Uncharacterized protein</fullName>
    </submittedName>
</protein>
<feature type="region of interest" description="Disordered" evidence="1">
    <location>
        <begin position="1"/>
        <end position="40"/>
    </location>
</feature>
<feature type="compositionally biased region" description="Polar residues" evidence="1">
    <location>
        <begin position="15"/>
        <end position="40"/>
    </location>
</feature>
<keyword evidence="3" id="KW-1185">Reference proteome</keyword>
<organism evidence="2 3">
    <name type="scientific">Knipowitschia caucasica</name>
    <name type="common">Caucasian dwarf goby</name>
    <name type="synonym">Pomatoschistus caucasicus</name>
    <dbReference type="NCBI Taxonomy" id="637954"/>
    <lineage>
        <taxon>Eukaryota</taxon>
        <taxon>Metazoa</taxon>
        <taxon>Chordata</taxon>
        <taxon>Craniata</taxon>
        <taxon>Vertebrata</taxon>
        <taxon>Euteleostomi</taxon>
        <taxon>Actinopterygii</taxon>
        <taxon>Neopterygii</taxon>
        <taxon>Teleostei</taxon>
        <taxon>Neoteleostei</taxon>
        <taxon>Acanthomorphata</taxon>
        <taxon>Gobiaria</taxon>
        <taxon>Gobiiformes</taxon>
        <taxon>Gobioidei</taxon>
        <taxon>Gobiidae</taxon>
        <taxon>Gobiinae</taxon>
        <taxon>Knipowitschia</taxon>
    </lineage>
</organism>
<evidence type="ECO:0000313" key="2">
    <source>
        <dbReference type="EMBL" id="CAL1572382.1"/>
    </source>
</evidence>
<dbReference type="InterPro" id="IPR042566">
    <property type="entry name" value="L1_C"/>
</dbReference>
<dbReference type="Proteomes" id="UP001497482">
    <property type="component" value="Chromosome 11"/>
</dbReference>